<name>A0A2A7ANM2_9FIRM</name>
<gene>
    <name evidence="1" type="ORF">CGS58_09525</name>
</gene>
<comment type="caution">
    <text evidence="1">The sequence shown here is derived from an EMBL/GenBank/DDBJ whole genome shotgun (WGS) entry which is preliminary data.</text>
</comment>
<sequence length="115" mass="12765">MVPILSVASAFIIAHSLRECNVFSIKWRNLKFLLDNRALLQYTGITIVEVQQSEAGLQGLMPLALHSTASLRDPTAALHKPNFYGSFSDASDLFCSVPFSQSQGLRCHLCRSPWL</sequence>
<dbReference type="Proteomes" id="UP000220005">
    <property type="component" value="Unassembled WGS sequence"/>
</dbReference>
<accession>A0A2A7ANM2</accession>
<reference evidence="1 2" key="1">
    <citation type="journal article" date="2017" name="Front. Microbiol.">
        <title>New Insights into the Diversity of the Genus Faecalibacterium.</title>
        <authorList>
            <person name="Benevides L."/>
            <person name="Burman S."/>
            <person name="Martin R."/>
            <person name="Robert V."/>
            <person name="Thomas M."/>
            <person name="Miquel S."/>
            <person name="Chain F."/>
            <person name="Sokol H."/>
            <person name="Bermudez-Humaran L.G."/>
            <person name="Morrison M."/>
            <person name="Langella P."/>
            <person name="Azevedo V.A."/>
            <person name="Chatel J.M."/>
            <person name="Soares S."/>
        </authorList>
    </citation>
    <scope>NUCLEOTIDE SEQUENCE [LARGE SCALE GENOMIC DNA]</scope>
    <source>
        <strain evidence="1 2">CNCM I 4575</strain>
    </source>
</reference>
<dbReference type="AlphaFoldDB" id="A0A2A7ANM2"/>
<evidence type="ECO:0000313" key="2">
    <source>
        <dbReference type="Proteomes" id="UP000220005"/>
    </source>
</evidence>
<dbReference type="RefSeq" id="WP_097839686.1">
    <property type="nucleotide sequence ID" value="NZ_NMTY01000024.1"/>
</dbReference>
<evidence type="ECO:0000313" key="1">
    <source>
        <dbReference type="EMBL" id="PDX80740.1"/>
    </source>
</evidence>
<organism evidence="1 2">
    <name type="scientific">Faecalibacterium prausnitzii</name>
    <dbReference type="NCBI Taxonomy" id="853"/>
    <lineage>
        <taxon>Bacteria</taxon>
        <taxon>Bacillati</taxon>
        <taxon>Bacillota</taxon>
        <taxon>Clostridia</taxon>
        <taxon>Eubacteriales</taxon>
        <taxon>Oscillospiraceae</taxon>
        <taxon>Faecalibacterium</taxon>
    </lineage>
</organism>
<proteinExistence type="predicted"/>
<dbReference type="EMBL" id="NMTY01000024">
    <property type="protein sequence ID" value="PDX80740.1"/>
    <property type="molecule type" value="Genomic_DNA"/>
</dbReference>
<protein>
    <submittedName>
        <fullName evidence="1">Uncharacterized protein</fullName>
    </submittedName>
</protein>